<feature type="non-terminal residue" evidence="1">
    <location>
        <position position="262"/>
    </location>
</feature>
<protein>
    <recommendedName>
        <fullName evidence="2">Dipeptidase</fullName>
    </recommendedName>
</protein>
<dbReference type="EMBL" id="BARS01030783">
    <property type="protein sequence ID" value="GAG25716.1"/>
    <property type="molecule type" value="Genomic_DNA"/>
</dbReference>
<dbReference type="Pfam" id="PF01244">
    <property type="entry name" value="Peptidase_M19"/>
    <property type="match status" value="1"/>
</dbReference>
<organism evidence="1">
    <name type="scientific">marine sediment metagenome</name>
    <dbReference type="NCBI Taxonomy" id="412755"/>
    <lineage>
        <taxon>unclassified sequences</taxon>
        <taxon>metagenomes</taxon>
        <taxon>ecological metagenomes</taxon>
    </lineage>
</organism>
<feature type="non-terminal residue" evidence="1">
    <location>
        <position position="1"/>
    </location>
</feature>
<dbReference type="Gene3D" id="3.20.20.140">
    <property type="entry name" value="Metal-dependent hydrolases"/>
    <property type="match status" value="1"/>
</dbReference>
<dbReference type="InterPro" id="IPR000180">
    <property type="entry name" value="Dipep_AS"/>
</dbReference>
<evidence type="ECO:0008006" key="2">
    <source>
        <dbReference type="Google" id="ProtNLM"/>
    </source>
</evidence>
<dbReference type="InterPro" id="IPR008257">
    <property type="entry name" value="Pept_M19"/>
</dbReference>
<dbReference type="PROSITE" id="PS00869">
    <property type="entry name" value="RENAL_DIPEPTIDASE_1"/>
    <property type="match status" value="1"/>
</dbReference>
<dbReference type="SUPFAM" id="SSF51556">
    <property type="entry name" value="Metallo-dependent hydrolases"/>
    <property type="match status" value="1"/>
</dbReference>
<reference evidence="1" key="1">
    <citation type="journal article" date="2014" name="Front. Microbiol.">
        <title>High frequency of phylogenetically diverse reductive dehalogenase-homologous genes in deep subseafloor sedimentary metagenomes.</title>
        <authorList>
            <person name="Kawai M."/>
            <person name="Futagami T."/>
            <person name="Toyoda A."/>
            <person name="Takaki Y."/>
            <person name="Nishi S."/>
            <person name="Hori S."/>
            <person name="Arai W."/>
            <person name="Tsubouchi T."/>
            <person name="Morono Y."/>
            <person name="Uchiyama I."/>
            <person name="Ito T."/>
            <person name="Fujiyama A."/>
            <person name="Inagaki F."/>
            <person name="Takami H."/>
        </authorList>
    </citation>
    <scope>NUCLEOTIDE SEQUENCE</scope>
    <source>
        <strain evidence="1">Expedition CK06-06</strain>
    </source>
</reference>
<dbReference type="GO" id="GO:0006508">
    <property type="term" value="P:proteolysis"/>
    <property type="evidence" value="ECO:0007669"/>
    <property type="project" value="InterPro"/>
</dbReference>
<dbReference type="AlphaFoldDB" id="X0XL62"/>
<gene>
    <name evidence="1" type="ORF">S01H1_47971</name>
</gene>
<dbReference type="PROSITE" id="PS51365">
    <property type="entry name" value="RENAL_DIPEPTIDASE_2"/>
    <property type="match status" value="1"/>
</dbReference>
<dbReference type="PANTHER" id="PTHR10443:SF12">
    <property type="entry name" value="DIPEPTIDASE"/>
    <property type="match status" value="1"/>
</dbReference>
<dbReference type="PANTHER" id="PTHR10443">
    <property type="entry name" value="MICROSOMAL DIPEPTIDASE"/>
    <property type="match status" value="1"/>
</dbReference>
<dbReference type="GO" id="GO:0070573">
    <property type="term" value="F:metallodipeptidase activity"/>
    <property type="evidence" value="ECO:0007669"/>
    <property type="project" value="InterPro"/>
</dbReference>
<sequence>GNNFRGLKNQIKRLTKEINKSDIIIYDSFKSIEKGIKEEKPVCFLAIEGADFLENKIERLQEIYDLGIRGLGLVHFSDNCIGKINTDVVSMVVRAKINKIQETKGGLTDFGREVVKEMNKLHMEIDLAHGSSEMIFDVLKISNQPVIVSHTGVRSIQDFSRYLTDEEIIAISQKGGLIGLWPFYFRGKGMKDMDDFIAHAKYLKNFVSVENIAFGSDANGLPGAMKGYKFEKDIFNIEKSLLNVGFDKKETSKIMGDNMIDF</sequence>
<proteinExistence type="predicted"/>
<comment type="caution">
    <text evidence="1">The sequence shown here is derived from an EMBL/GenBank/DDBJ whole genome shotgun (WGS) entry which is preliminary data.</text>
</comment>
<evidence type="ECO:0000313" key="1">
    <source>
        <dbReference type="EMBL" id="GAG25716.1"/>
    </source>
</evidence>
<dbReference type="InterPro" id="IPR032466">
    <property type="entry name" value="Metal_Hydrolase"/>
</dbReference>
<name>X0XL62_9ZZZZ</name>
<accession>X0XL62</accession>